<evidence type="ECO:0000313" key="2">
    <source>
        <dbReference type="EMBL" id="BCN30272.1"/>
    </source>
</evidence>
<reference evidence="2 3" key="1">
    <citation type="submission" date="2020-11" db="EMBL/GenBank/DDBJ databases">
        <title>Draft genome sequencing of a Lachnospiraceae strain isolated from anoxic soil subjected to BSD treatment.</title>
        <authorList>
            <person name="Uek A."/>
            <person name="Tonouchi A."/>
        </authorList>
    </citation>
    <scope>NUCLEOTIDE SEQUENCE [LARGE SCALE GENOMIC DNA]</scope>
    <source>
        <strain evidence="2 3">TB5</strain>
    </source>
</reference>
<dbReference type="InterPro" id="IPR000415">
    <property type="entry name" value="Nitroreductase-like"/>
</dbReference>
<accession>A0A7R7EKT2</accession>
<dbReference type="SUPFAM" id="SSF55469">
    <property type="entry name" value="FMN-dependent nitroreductase-like"/>
    <property type="match status" value="1"/>
</dbReference>
<name>A0A7R7EKT2_9FIRM</name>
<dbReference type="Proteomes" id="UP000595897">
    <property type="component" value="Chromosome"/>
</dbReference>
<evidence type="ECO:0000313" key="3">
    <source>
        <dbReference type="Proteomes" id="UP000595897"/>
    </source>
</evidence>
<keyword evidence="3" id="KW-1185">Reference proteome</keyword>
<dbReference type="EMBL" id="AP024169">
    <property type="protein sequence ID" value="BCN30272.1"/>
    <property type="molecule type" value="Genomic_DNA"/>
</dbReference>
<dbReference type="KEGG" id="ahb:bsdtb5_15670"/>
<feature type="domain" description="Nitroreductase" evidence="1">
    <location>
        <begin position="7"/>
        <end position="55"/>
    </location>
</feature>
<dbReference type="InterPro" id="IPR029479">
    <property type="entry name" value="Nitroreductase"/>
</dbReference>
<dbReference type="Pfam" id="PF00881">
    <property type="entry name" value="Nitroreductase"/>
    <property type="match status" value="1"/>
</dbReference>
<dbReference type="AlphaFoldDB" id="A0A7R7EKT2"/>
<evidence type="ECO:0000259" key="1">
    <source>
        <dbReference type="Pfam" id="PF00881"/>
    </source>
</evidence>
<protein>
    <recommendedName>
        <fullName evidence="1">Nitroreductase domain-containing protein</fullName>
    </recommendedName>
</protein>
<dbReference type="GO" id="GO:0016491">
    <property type="term" value="F:oxidoreductase activity"/>
    <property type="evidence" value="ECO:0007669"/>
    <property type="project" value="InterPro"/>
</dbReference>
<gene>
    <name evidence="2" type="ORF">bsdtb5_15670</name>
</gene>
<sequence>MELMKAIVSRNSIRKYKPEQITEDELNLILKAGCAAPIGMGKYNYMHITVIQNPSFIKNSLKK</sequence>
<proteinExistence type="predicted"/>
<organism evidence="2 3">
    <name type="scientific">Anaeromicropila herbilytica</name>
    <dbReference type="NCBI Taxonomy" id="2785025"/>
    <lineage>
        <taxon>Bacteria</taxon>
        <taxon>Bacillati</taxon>
        <taxon>Bacillota</taxon>
        <taxon>Clostridia</taxon>
        <taxon>Lachnospirales</taxon>
        <taxon>Lachnospiraceae</taxon>
        <taxon>Anaeromicropila</taxon>
    </lineage>
</organism>
<dbReference type="RefSeq" id="WP_271715505.1">
    <property type="nucleotide sequence ID" value="NZ_AP024169.1"/>
</dbReference>
<dbReference type="Gene3D" id="3.40.109.10">
    <property type="entry name" value="NADH Oxidase"/>
    <property type="match status" value="1"/>
</dbReference>